<proteinExistence type="predicted"/>
<accession>A0ABW0PHV8</accession>
<dbReference type="EMBL" id="JBHSMS010000040">
    <property type="protein sequence ID" value="MFC5512264.1"/>
    <property type="molecule type" value="Genomic_DNA"/>
</dbReference>
<dbReference type="NCBIfam" id="TIGR02595">
    <property type="entry name" value="PEP_CTERM"/>
    <property type="match status" value="1"/>
</dbReference>
<evidence type="ECO:0000313" key="4">
    <source>
        <dbReference type="Proteomes" id="UP001596031"/>
    </source>
</evidence>
<dbReference type="RefSeq" id="WP_379722297.1">
    <property type="nucleotide sequence ID" value="NZ_JBHSMS010000040.1"/>
</dbReference>
<dbReference type="NCBIfam" id="NF038124">
    <property type="entry name" value="PEP_CTERM_TLD_A"/>
    <property type="match status" value="1"/>
</dbReference>
<reference evidence="4" key="1">
    <citation type="journal article" date="2019" name="Int. J. Syst. Evol. Microbiol.">
        <title>The Global Catalogue of Microorganisms (GCM) 10K type strain sequencing project: providing services to taxonomists for standard genome sequencing and annotation.</title>
        <authorList>
            <consortium name="The Broad Institute Genomics Platform"/>
            <consortium name="The Broad Institute Genome Sequencing Center for Infectious Disease"/>
            <person name="Wu L."/>
            <person name="Ma J."/>
        </authorList>
    </citation>
    <scope>NUCLEOTIDE SEQUENCE [LARGE SCALE GENOMIC DNA]</scope>
    <source>
        <strain evidence="4">CCUG 38813</strain>
    </source>
</reference>
<gene>
    <name evidence="3" type="ORF">ACFPOU_14155</name>
</gene>
<organism evidence="3 4">
    <name type="scientific">Massilia jejuensis</name>
    <dbReference type="NCBI Taxonomy" id="648894"/>
    <lineage>
        <taxon>Bacteria</taxon>
        <taxon>Pseudomonadati</taxon>
        <taxon>Pseudomonadota</taxon>
        <taxon>Betaproteobacteria</taxon>
        <taxon>Burkholderiales</taxon>
        <taxon>Oxalobacteraceae</taxon>
        <taxon>Telluria group</taxon>
        <taxon>Massilia</taxon>
    </lineage>
</organism>
<dbReference type="Proteomes" id="UP001596031">
    <property type="component" value="Unassembled WGS sequence"/>
</dbReference>
<evidence type="ECO:0000256" key="2">
    <source>
        <dbReference type="SAM" id="SignalP"/>
    </source>
</evidence>
<dbReference type="InterPro" id="IPR013424">
    <property type="entry name" value="Ice-binding_C"/>
</dbReference>
<protein>
    <submittedName>
        <fullName evidence="3">PEP_CTERM-anchored TLD domain-containing protein</fullName>
    </submittedName>
</protein>
<keyword evidence="2" id="KW-0732">Signal</keyword>
<evidence type="ECO:0000313" key="3">
    <source>
        <dbReference type="EMBL" id="MFC5512264.1"/>
    </source>
</evidence>
<keyword evidence="4" id="KW-1185">Reference proteome</keyword>
<sequence>MKTLLAVGALALALAVPQAAAQSGAPPLDPTLEGQLERWLGAGDQIFKNIYTRQGDAGGPGAADDTSLDFHAAADGRGPTFTLLRVSDEAGRAWLVGGYNPQSWDSDDGWHVTPRDFQRTAFLFNYTAPAVYRQVPSTFALPSQGSFQTFNARDQGPTFGAGPDLFVNDRLDTSLSWQLSYGDPAAEGRSIIDRSVGGRFFAIDALEVYAVSPIPEPAAAAMLAAGLALVLAVRRRTGKGKRGPQPGARATGHALPA</sequence>
<comment type="caution">
    <text evidence="3">The sequence shown here is derived from an EMBL/GenBank/DDBJ whole genome shotgun (WGS) entry which is preliminary data.</text>
</comment>
<evidence type="ECO:0000256" key="1">
    <source>
        <dbReference type="SAM" id="MobiDB-lite"/>
    </source>
</evidence>
<feature type="region of interest" description="Disordered" evidence="1">
    <location>
        <begin position="238"/>
        <end position="257"/>
    </location>
</feature>
<name>A0ABW0PHV8_9BURK</name>
<feature type="signal peptide" evidence="2">
    <location>
        <begin position="1"/>
        <end position="21"/>
    </location>
</feature>
<feature type="chain" id="PRO_5046478385" evidence="2">
    <location>
        <begin position="22"/>
        <end position="257"/>
    </location>
</feature>